<sequence>MFNDAFIQSEIDYRASRARKSMAVARRGRSRRSWVRSIAAAEAPRRDLSA</sequence>
<proteinExistence type="predicted"/>
<keyword evidence="2" id="KW-1185">Reference proteome</keyword>
<reference evidence="1 2" key="1">
    <citation type="submission" date="2020-07" db="EMBL/GenBank/DDBJ databases">
        <title>Sequencing the genomes of 1000 actinobacteria strains.</title>
        <authorList>
            <person name="Klenk H.-P."/>
        </authorList>
    </citation>
    <scope>NUCLEOTIDE SEQUENCE [LARGE SCALE GENOMIC DNA]</scope>
    <source>
        <strain evidence="1 2">DSM 103833</strain>
    </source>
</reference>
<organism evidence="1 2">
    <name type="scientific">Nocardioides thalensis</name>
    <dbReference type="NCBI Taxonomy" id="1914755"/>
    <lineage>
        <taxon>Bacteria</taxon>
        <taxon>Bacillati</taxon>
        <taxon>Actinomycetota</taxon>
        <taxon>Actinomycetes</taxon>
        <taxon>Propionibacteriales</taxon>
        <taxon>Nocardioidaceae</taxon>
        <taxon>Nocardioides</taxon>
    </lineage>
</organism>
<name>A0A853C8S7_9ACTN</name>
<comment type="caution">
    <text evidence="1">The sequence shown here is derived from an EMBL/GenBank/DDBJ whole genome shotgun (WGS) entry which is preliminary data.</text>
</comment>
<dbReference type="RefSeq" id="WP_179669351.1">
    <property type="nucleotide sequence ID" value="NZ_JACCFP010000001.1"/>
</dbReference>
<evidence type="ECO:0000313" key="2">
    <source>
        <dbReference type="Proteomes" id="UP000530424"/>
    </source>
</evidence>
<protein>
    <submittedName>
        <fullName evidence="1">Uncharacterized protein</fullName>
    </submittedName>
</protein>
<gene>
    <name evidence="1" type="ORF">HNR19_003760</name>
</gene>
<dbReference type="Proteomes" id="UP000530424">
    <property type="component" value="Unassembled WGS sequence"/>
</dbReference>
<dbReference type="AlphaFoldDB" id="A0A853C8S7"/>
<accession>A0A853C8S7</accession>
<dbReference type="EMBL" id="JACCFP010000001">
    <property type="protein sequence ID" value="NYJ03062.1"/>
    <property type="molecule type" value="Genomic_DNA"/>
</dbReference>
<evidence type="ECO:0000313" key="1">
    <source>
        <dbReference type="EMBL" id="NYJ03062.1"/>
    </source>
</evidence>